<dbReference type="PANTHER" id="PTHR12558">
    <property type="entry name" value="CELL DIVISION CYCLE 16,23,27"/>
    <property type="match status" value="1"/>
</dbReference>
<dbReference type="GO" id="GO:0051301">
    <property type="term" value="P:cell division"/>
    <property type="evidence" value="ECO:0007669"/>
    <property type="project" value="UniProtKB-KW"/>
</dbReference>
<gene>
    <name evidence="10" type="ORF">GPM918_LOCUS17165</name>
    <name evidence="9" type="ORF">OVA965_LOCUS484</name>
    <name evidence="12" type="ORF">SRO942_LOCUS17165</name>
    <name evidence="11" type="ORF">TMI583_LOCUS484</name>
</gene>
<evidence type="ECO:0000256" key="1">
    <source>
        <dbReference type="ARBA" id="ARBA00022618"/>
    </source>
</evidence>
<protein>
    <recommendedName>
        <fullName evidence="14">Cell division cycle protein 16 homolog</fullName>
    </recommendedName>
</protein>
<proteinExistence type="predicted"/>
<dbReference type="Gene3D" id="1.25.40.10">
    <property type="entry name" value="Tetratricopeptide repeat domain"/>
    <property type="match status" value="1"/>
</dbReference>
<feature type="repeat" description="TPR" evidence="7">
    <location>
        <begin position="470"/>
        <end position="503"/>
    </location>
</feature>
<evidence type="ECO:0000313" key="9">
    <source>
        <dbReference type="EMBL" id="CAF0726719.1"/>
    </source>
</evidence>
<keyword evidence="2" id="KW-0677">Repeat</keyword>
<evidence type="ECO:0000313" key="11">
    <source>
        <dbReference type="EMBL" id="CAF3500421.1"/>
    </source>
</evidence>
<feature type="repeat" description="TPR" evidence="7">
    <location>
        <begin position="504"/>
        <end position="537"/>
    </location>
</feature>
<evidence type="ECO:0000313" key="10">
    <source>
        <dbReference type="EMBL" id="CAF1068797.1"/>
    </source>
</evidence>
<dbReference type="SUPFAM" id="SSF48452">
    <property type="entry name" value="TPR-like"/>
    <property type="match status" value="2"/>
</dbReference>
<keyword evidence="13" id="KW-1185">Reference proteome</keyword>
<sequence length="589" mass="67921">MIDTLVNNDVDKDVLIRVTNKLRRVVEDYFSQCQFESAVYWGDKLLSLSRNNVDDLLLVAKCLMSKGDHHRTKILLENSPMFDTNLQFKYLVAMCNYKIKDYQAAASVLDQLGEQFDSDDKRQPQQQQQQQQTKTPMITKSTIITNEIGDSLKASIYLLRGKVAEAFGSIPQAMKFYEKALKADVFCSEAYDKLIRKHMLTPEEEQRLLERLPIEKQCDPDTASLVACLYEQQVHQYMKPIIVNLPQFSVSLLNDNPDYCTQIAEKQYYNYKFRDALDLCKKVLNHDPYHQDSLFIYISLLYEMKDKTELFSLGHRLARQCPENPISWLAVGCYYLVTKKPEPTRRYLAKATTLRRSFGPAWLALGHSYGLESEHDHAISAYFTAADVMRGCHLPILYVGLEYSLTNNLRLAERLYNESLKFYPEDPAVLHELGVINYLAREYAQALTFFERALAKVEAIDQVDLLPFWEPLFNNMGHVCRKLKKYDESISYFKKCLGLTPRNPHTLIAIGFVHALQGNYGEAIQYLHQGLWLSPASSFAQTLLNKCFMMTQSKTYVEHFPDPPSDLNEYYGKESSGVDKERPRAMVTS</sequence>
<dbReference type="PANTHER" id="PTHR12558:SF9">
    <property type="entry name" value="CELL DIVISION CYCLE PROTEIN 16 HOMOLOG"/>
    <property type="match status" value="1"/>
</dbReference>
<dbReference type="Proteomes" id="UP000681722">
    <property type="component" value="Unassembled WGS sequence"/>
</dbReference>
<dbReference type="GO" id="GO:0016567">
    <property type="term" value="P:protein ubiquitination"/>
    <property type="evidence" value="ECO:0007669"/>
    <property type="project" value="TreeGrafter"/>
</dbReference>
<evidence type="ECO:0000313" key="12">
    <source>
        <dbReference type="EMBL" id="CAF3836186.1"/>
    </source>
</evidence>
<keyword evidence="5 7" id="KW-0802">TPR repeat</keyword>
<dbReference type="InterPro" id="IPR019734">
    <property type="entry name" value="TPR_rpt"/>
</dbReference>
<dbReference type="EMBL" id="CAJNOK010000067">
    <property type="protein sequence ID" value="CAF0726719.1"/>
    <property type="molecule type" value="Genomic_DNA"/>
</dbReference>
<evidence type="ECO:0000256" key="3">
    <source>
        <dbReference type="ARBA" id="ARBA00022776"/>
    </source>
</evidence>
<dbReference type="GO" id="GO:0005680">
    <property type="term" value="C:anaphase-promoting complex"/>
    <property type="evidence" value="ECO:0007669"/>
    <property type="project" value="TreeGrafter"/>
</dbReference>
<keyword evidence="6" id="KW-0131">Cell cycle</keyword>
<dbReference type="AlphaFoldDB" id="A0A814LPZ3"/>
<evidence type="ECO:0000256" key="8">
    <source>
        <dbReference type="SAM" id="MobiDB-lite"/>
    </source>
</evidence>
<evidence type="ECO:0000256" key="6">
    <source>
        <dbReference type="ARBA" id="ARBA00023306"/>
    </source>
</evidence>
<dbReference type="Proteomes" id="UP000663829">
    <property type="component" value="Unassembled WGS sequence"/>
</dbReference>
<keyword evidence="1" id="KW-0132">Cell division</keyword>
<evidence type="ECO:0000256" key="7">
    <source>
        <dbReference type="PROSITE-ProRule" id="PRU00339"/>
    </source>
</evidence>
<dbReference type="SMART" id="SM00028">
    <property type="entry name" value="TPR"/>
    <property type="match status" value="8"/>
</dbReference>
<evidence type="ECO:0000313" key="13">
    <source>
        <dbReference type="Proteomes" id="UP000663829"/>
    </source>
</evidence>
<feature type="compositionally biased region" description="Basic and acidic residues" evidence="8">
    <location>
        <begin position="576"/>
        <end position="589"/>
    </location>
</feature>
<reference evidence="10" key="1">
    <citation type="submission" date="2021-02" db="EMBL/GenBank/DDBJ databases">
        <authorList>
            <person name="Nowell W R."/>
        </authorList>
    </citation>
    <scope>NUCLEOTIDE SEQUENCE</scope>
</reference>
<comment type="caution">
    <text evidence="10">The sequence shown here is derived from an EMBL/GenBank/DDBJ whole genome shotgun (WGS) entry which is preliminary data.</text>
</comment>
<feature type="region of interest" description="Disordered" evidence="8">
    <location>
        <begin position="568"/>
        <end position="589"/>
    </location>
</feature>
<dbReference type="Proteomes" id="UP000682733">
    <property type="component" value="Unassembled WGS sequence"/>
</dbReference>
<dbReference type="GO" id="GO:0031145">
    <property type="term" value="P:anaphase-promoting complex-dependent catabolic process"/>
    <property type="evidence" value="ECO:0007669"/>
    <property type="project" value="TreeGrafter"/>
</dbReference>
<evidence type="ECO:0008006" key="14">
    <source>
        <dbReference type="Google" id="ProtNLM"/>
    </source>
</evidence>
<dbReference type="Pfam" id="PF13432">
    <property type="entry name" value="TPR_16"/>
    <property type="match status" value="1"/>
</dbReference>
<feature type="region of interest" description="Disordered" evidence="8">
    <location>
        <begin position="116"/>
        <end position="136"/>
    </location>
</feature>
<dbReference type="GO" id="GO:0005737">
    <property type="term" value="C:cytoplasm"/>
    <property type="evidence" value="ECO:0007669"/>
    <property type="project" value="TreeGrafter"/>
</dbReference>
<keyword evidence="4" id="KW-0833">Ubl conjugation pathway</keyword>
<keyword evidence="3" id="KW-0498">Mitosis</keyword>
<dbReference type="GO" id="GO:0045842">
    <property type="term" value="P:positive regulation of mitotic metaphase/anaphase transition"/>
    <property type="evidence" value="ECO:0007669"/>
    <property type="project" value="TreeGrafter"/>
</dbReference>
<dbReference type="Pfam" id="PF12895">
    <property type="entry name" value="ANAPC3"/>
    <property type="match status" value="1"/>
</dbReference>
<name>A0A814LPZ3_9BILA</name>
<evidence type="ECO:0000256" key="2">
    <source>
        <dbReference type="ARBA" id="ARBA00022737"/>
    </source>
</evidence>
<dbReference type="Pfam" id="PF13181">
    <property type="entry name" value="TPR_8"/>
    <property type="match status" value="1"/>
</dbReference>
<dbReference type="Proteomes" id="UP000677228">
    <property type="component" value="Unassembled WGS sequence"/>
</dbReference>
<dbReference type="EMBL" id="CAJOBC010004661">
    <property type="protein sequence ID" value="CAF3836186.1"/>
    <property type="molecule type" value="Genomic_DNA"/>
</dbReference>
<evidence type="ECO:0000256" key="5">
    <source>
        <dbReference type="ARBA" id="ARBA00022803"/>
    </source>
</evidence>
<accession>A0A814LPZ3</accession>
<dbReference type="EMBL" id="CAJNOQ010004660">
    <property type="protein sequence ID" value="CAF1068797.1"/>
    <property type="molecule type" value="Genomic_DNA"/>
</dbReference>
<organism evidence="10 13">
    <name type="scientific">Didymodactylos carnosus</name>
    <dbReference type="NCBI Taxonomy" id="1234261"/>
    <lineage>
        <taxon>Eukaryota</taxon>
        <taxon>Metazoa</taxon>
        <taxon>Spiralia</taxon>
        <taxon>Gnathifera</taxon>
        <taxon>Rotifera</taxon>
        <taxon>Eurotatoria</taxon>
        <taxon>Bdelloidea</taxon>
        <taxon>Philodinida</taxon>
        <taxon>Philodinidae</taxon>
        <taxon>Didymodactylos</taxon>
    </lineage>
</organism>
<dbReference type="EMBL" id="CAJOBA010000067">
    <property type="protein sequence ID" value="CAF3500421.1"/>
    <property type="molecule type" value="Genomic_DNA"/>
</dbReference>
<evidence type="ECO:0000256" key="4">
    <source>
        <dbReference type="ARBA" id="ARBA00022786"/>
    </source>
</evidence>
<dbReference type="InterPro" id="IPR011990">
    <property type="entry name" value="TPR-like_helical_dom_sf"/>
</dbReference>
<dbReference type="OrthoDB" id="10006270at2759"/>
<dbReference type="PROSITE" id="PS50005">
    <property type="entry name" value="TPR"/>
    <property type="match status" value="2"/>
</dbReference>